<gene>
    <name evidence="3" type="primary">jhamt</name>
    <name evidence="3" type="ORF">TNCV_2399821</name>
</gene>
<organism evidence="3 4">
    <name type="scientific">Trichonephila clavipes</name>
    <name type="common">Golden silk orbweaver</name>
    <name type="synonym">Nephila clavipes</name>
    <dbReference type="NCBI Taxonomy" id="2585209"/>
    <lineage>
        <taxon>Eukaryota</taxon>
        <taxon>Metazoa</taxon>
        <taxon>Ecdysozoa</taxon>
        <taxon>Arthropoda</taxon>
        <taxon>Chelicerata</taxon>
        <taxon>Arachnida</taxon>
        <taxon>Araneae</taxon>
        <taxon>Araneomorphae</taxon>
        <taxon>Entelegynae</taxon>
        <taxon>Araneoidea</taxon>
        <taxon>Nephilidae</taxon>
        <taxon>Trichonephila</taxon>
    </lineage>
</organism>
<dbReference type="PANTHER" id="PTHR44942">
    <property type="entry name" value="METHYLTRANSF_11 DOMAIN-CONTAINING PROTEIN"/>
    <property type="match status" value="1"/>
</dbReference>
<dbReference type="GO" id="GO:0008168">
    <property type="term" value="F:methyltransferase activity"/>
    <property type="evidence" value="ECO:0007669"/>
    <property type="project" value="UniProtKB-KW"/>
</dbReference>
<name>A0A8X6T0B5_TRICX</name>
<dbReference type="Proteomes" id="UP000887159">
    <property type="component" value="Unassembled WGS sequence"/>
</dbReference>
<dbReference type="AlphaFoldDB" id="A0A8X6T0B5"/>
<accession>A0A8X6T0B5</accession>
<keyword evidence="1" id="KW-0489">Methyltransferase</keyword>
<keyword evidence="2" id="KW-0808">Transferase</keyword>
<protein>
    <submittedName>
        <fullName evidence="3">Juvenile hormone acid O-methyltransferase</fullName>
    </submittedName>
</protein>
<dbReference type="InterPro" id="IPR051052">
    <property type="entry name" value="Diverse_substrate_MTase"/>
</dbReference>
<evidence type="ECO:0000256" key="2">
    <source>
        <dbReference type="ARBA" id="ARBA00022679"/>
    </source>
</evidence>
<dbReference type="InterPro" id="IPR029063">
    <property type="entry name" value="SAM-dependent_MTases_sf"/>
</dbReference>
<comment type="caution">
    <text evidence="3">The sequence shown here is derived from an EMBL/GenBank/DDBJ whole genome shotgun (WGS) entry which is preliminary data.</text>
</comment>
<keyword evidence="4" id="KW-1185">Reference proteome</keyword>
<dbReference type="CDD" id="cd02440">
    <property type="entry name" value="AdoMet_MTases"/>
    <property type="match status" value="1"/>
</dbReference>
<evidence type="ECO:0000256" key="1">
    <source>
        <dbReference type="ARBA" id="ARBA00022603"/>
    </source>
</evidence>
<dbReference type="Gene3D" id="3.40.50.150">
    <property type="entry name" value="Vaccinia Virus protein VP39"/>
    <property type="match status" value="1"/>
</dbReference>
<dbReference type="SUPFAM" id="SSF53335">
    <property type="entry name" value="S-adenosyl-L-methionine-dependent methyltransferases"/>
    <property type="match status" value="1"/>
</dbReference>
<dbReference type="Pfam" id="PF13489">
    <property type="entry name" value="Methyltransf_23"/>
    <property type="match status" value="1"/>
</dbReference>
<proteinExistence type="predicted"/>
<evidence type="ECO:0000313" key="4">
    <source>
        <dbReference type="Proteomes" id="UP000887159"/>
    </source>
</evidence>
<dbReference type="GO" id="GO:0032259">
    <property type="term" value="P:methylation"/>
    <property type="evidence" value="ECO:0007669"/>
    <property type="project" value="UniProtKB-KW"/>
</dbReference>
<sequence>MCPYQYTLPLAAEVHEQMFQSGGQSDTKYPVLSSQAEVFEMDLDPELYSSSYIPLQSVKRFLMESVPRLGWGKGGENEIVLDVGCGPGGTTIHLVLPLFPKLQKMIAVDVLPHVVEYAERKNFHKKIEYRVANIEEWSTVEQWENQITKIVSIHCLHWLKDQRKGFQNIFKLLKRGGEAALCFSLATSYHTAILEVQKIPKWSSFFKVVENLVPESHHKKYNHLYYKGMLEEIGFEILYCKEEVKMDVISSDEKYRDFFSSVCAVIPFISVDQREEFKDCFIQELLRQNGRNSEGLPYLKANVIELVLRKK</sequence>
<dbReference type="PANTHER" id="PTHR44942:SF4">
    <property type="entry name" value="METHYLTRANSFERASE TYPE 11 DOMAIN-CONTAINING PROTEIN"/>
    <property type="match status" value="1"/>
</dbReference>
<evidence type="ECO:0000313" key="3">
    <source>
        <dbReference type="EMBL" id="GFY18762.1"/>
    </source>
</evidence>
<dbReference type="EMBL" id="BMAU01021349">
    <property type="protein sequence ID" value="GFY18762.1"/>
    <property type="molecule type" value="Genomic_DNA"/>
</dbReference>
<reference evidence="3" key="1">
    <citation type="submission" date="2020-08" db="EMBL/GenBank/DDBJ databases">
        <title>Multicomponent nature underlies the extraordinary mechanical properties of spider dragline silk.</title>
        <authorList>
            <person name="Kono N."/>
            <person name="Nakamura H."/>
            <person name="Mori M."/>
            <person name="Yoshida Y."/>
            <person name="Ohtoshi R."/>
            <person name="Malay A.D."/>
            <person name="Moran D.A.P."/>
            <person name="Tomita M."/>
            <person name="Numata K."/>
            <person name="Arakawa K."/>
        </authorList>
    </citation>
    <scope>NUCLEOTIDE SEQUENCE</scope>
</reference>